<dbReference type="Gene3D" id="3.40.50.720">
    <property type="entry name" value="NAD(P)-binding Rossmann-like Domain"/>
    <property type="match status" value="1"/>
</dbReference>
<organism evidence="3 4">
    <name type="scientific">Virgibacillus pantothenticus</name>
    <dbReference type="NCBI Taxonomy" id="1473"/>
    <lineage>
        <taxon>Bacteria</taxon>
        <taxon>Bacillati</taxon>
        <taxon>Bacillota</taxon>
        <taxon>Bacilli</taxon>
        <taxon>Bacillales</taxon>
        <taxon>Bacillaceae</taxon>
        <taxon>Virgibacillus</taxon>
    </lineage>
</organism>
<comment type="caution">
    <text evidence="3">The sequence shown here is derived from an EMBL/GenBank/DDBJ whole genome shotgun (WGS) entry which is preliminary data.</text>
</comment>
<proteinExistence type="inferred from homology"/>
<dbReference type="Pfam" id="PF00899">
    <property type="entry name" value="ThiF"/>
    <property type="match status" value="1"/>
</dbReference>
<evidence type="ECO:0000313" key="4">
    <source>
        <dbReference type="Proteomes" id="UP000036780"/>
    </source>
</evidence>
<sequence>MEERYSRQMLFQPIGEKGQAKLAASHVVMIGCGALGTNIAETLIRAGVGKLTIADRDYVEMSNLQRQQMFTEQDAREGTPKVIAAKRVLQEVREDANIQIVLDHVDGPLLEQLVSDADLIMDATDNFETRLLINDVAWKRGLPWIYGACVGSTGVVFPFVPQQTACFRCLLPALPAVTQTCDTAGIIAPAASMVAANQSTEALKWLTGNSKKLRSKLFHFDIWNNSFMEVGISRMKKEACPTCSHQATYPALEKQEETNFAVLCGRDTVQVIPIAKRQLAISDGEQVVKRLGVKHRITDFFIEFYIQSYRCILFQNGRMFIHGLKDISQGRKLYHQLFG</sequence>
<evidence type="ECO:0000256" key="1">
    <source>
        <dbReference type="ARBA" id="ARBA00009919"/>
    </source>
</evidence>
<dbReference type="OrthoDB" id="9804286at2"/>
<protein>
    <submittedName>
        <fullName evidence="3">Thiamine biosynthesis protein ThiF</fullName>
    </submittedName>
</protein>
<evidence type="ECO:0000313" key="3">
    <source>
        <dbReference type="EMBL" id="KNE20667.1"/>
    </source>
</evidence>
<name>A0A0L0QPZ6_VIRPA</name>
<dbReference type="RefSeq" id="WP_050353246.1">
    <property type="nucleotide sequence ID" value="NZ_BOSN01000001.1"/>
</dbReference>
<accession>A0A0L0QPZ6</accession>
<dbReference type="PANTHER" id="PTHR10953:SF102">
    <property type="entry name" value="ADENYLYLTRANSFERASE AND SULFURTRANSFERASE MOCS3"/>
    <property type="match status" value="1"/>
</dbReference>
<dbReference type="PANTHER" id="PTHR10953">
    <property type="entry name" value="UBIQUITIN-ACTIVATING ENZYME E1"/>
    <property type="match status" value="1"/>
</dbReference>
<dbReference type="InterPro" id="IPR045886">
    <property type="entry name" value="ThiF/MoeB/HesA"/>
</dbReference>
<comment type="similarity">
    <text evidence="1">Belongs to the HesA/MoeB/ThiF family.</text>
</comment>
<dbReference type="GeneID" id="66870127"/>
<dbReference type="Proteomes" id="UP000036780">
    <property type="component" value="Unassembled WGS sequence"/>
</dbReference>
<dbReference type="FunFam" id="3.40.50.720:FF:000080">
    <property type="entry name" value="Thiazole biosynthesis adenylyltransferase ThiF"/>
    <property type="match status" value="1"/>
</dbReference>
<dbReference type="EMBL" id="LGTO01000007">
    <property type="protein sequence ID" value="KNE20667.1"/>
    <property type="molecule type" value="Genomic_DNA"/>
</dbReference>
<dbReference type="GO" id="GO:0016779">
    <property type="term" value="F:nucleotidyltransferase activity"/>
    <property type="evidence" value="ECO:0007669"/>
    <property type="project" value="TreeGrafter"/>
</dbReference>
<dbReference type="SUPFAM" id="SSF69572">
    <property type="entry name" value="Activating enzymes of the ubiquitin-like proteins"/>
    <property type="match status" value="1"/>
</dbReference>
<dbReference type="PROSITE" id="PS51257">
    <property type="entry name" value="PROKAR_LIPOPROTEIN"/>
    <property type="match status" value="1"/>
</dbReference>
<dbReference type="CDD" id="cd00757">
    <property type="entry name" value="ThiF_MoeB_HesA_family"/>
    <property type="match status" value="1"/>
</dbReference>
<keyword evidence="4" id="KW-1185">Reference proteome</keyword>
<dbReference type="GO" id="GO:0008641">
    <property type="term" value="F:ubiquitin-like modifier activating enzyme activity"/>
    <property type="evidence" value="ECO:0007669"/>
    <property type="project" value="InterPro"/>
</dbReference>
<gene>
    <name evidence="3" type="ORF">AFK71_20195</name>
</gene>
<reference evidence="4" key="1">
    <citation type="submission" date="2015-07" db="EMBL/GenBank/DDBJ databases">
        <title>Fjat-10053 dsm26.</title>
        <authorList>
            <person name="Liu B."/>
            <person name="Wang J."/>
            <person name="Zhu Y."/>
            <person name="Liu G."/>
            <person name="Chen Q."/>
            <person name="Chen Z."/>
            <person name="Lan J."/>
            <person name="Che J."/>
            <person name="Ge C."/>
            <person name="Shi H."/>
            <person name="Pan Z."/>
            <person name="Liu X."/>
        </authorList>
    </citation>
    <scope>NUCLEOTIDE SEQUENCE [LARGE SCALE GENOMIC DNA]</scope>
    <source>
        <strain evidence="4">DSM 26</strain>
    </source>
</reference>
<dbReference type="PATRIC" id="fig|1473.5.peg.2787"/>
<dbReference type="GO" id="GO:0005829">
    <property type="term" value="C:cytosol"/>
    <property type="evidence" value="ECO:0007669"/>
    <property type="project" value="TreeGrafter"/>
</dbReference>
<dbReference type="InterPro" id="IPR000594">
    <property type="entry name" value="ThiF_NAD_FAD-bd"/>
</dbReference>
<feature type="domain" description="THIF-type NAD/FAD binding fold" evidence="2">
    <location>
        <begin position="5"/>
        <end position="241"/>
    </location>
</feature>
<dbReference type="GO" id="GO:0004792">
    <property type="term" value="F:thiosulfate-cyanide sulfurtransferase activity"/>
    <property type="evidence" value="ECO:0007669"/>
    <property type="project" value="TreeGrafter"/>
</dbReference>
<dbReference type="AlphaFoldDB" id="A0A0L0QPZ6"/>
<dbReference type="GO" id="GO:0008146">
    <property type="term" value="F:sulfotransferase activity"/>
    <property type="evidence" value="ECO:0007669"/>
    <property type="project" value="TreeGrafter"/>
</dbReference>
<evidence type="ECO:0000259" key="2">
    <source>
        <dbReference type="Pfam" id="PF00899"/>
    </source>
</evidence>
<dbReference type="InterPro" id="IPR035985">
    <property type="entry name" value="Ubiquitin-activating_enz"/>
</dbReference>